<dbReference type="AlphaFoldDB" id="A0A2T3II71"/>
<reference evidence="1 2" key="1">
    <citation type="submission" date="2018-03" db="EMBL/GenBank/DDBJ databases">
        <title>Whole genome sequencing of Histamine producing bacteria.</title>
        <authorList>
            <person name="Butler K."/>
        </authorList>
    </citation>
    <scope>NUCLEOTIDE SEQUENCE [LARGE SCALE GENOMIC DNA]</scope>
    <source>
        <strain evidence="1 2">BS2</strain>
    </source>
</reference>
<protein>
    <submittedName>
        <fullName evidence="1">Uncharacterized protein</fullName>
    </submittedName>
</protein>
<sequence length="60" mass="6725">MLCLSQLQQQLRITVTTLTLLQHPLLDQNRNLRFLSAAGAITNALYKTLSDKLLVTTITN</sequence>
<organism evidence="1 2">
    <name type="scientific">Photobacterium aquimaris</name>
    <dbReference type="NCBI Taxonomy" id="512643"/>
    <lineage>
        <taxon>Bacteria</taxon>
        <taxon>Pseudomonadati</taxon>
        <taxon>Pseudomonadota</taxon>
        <taxon>Gammaproteobacteria</taxon>
        <taxon>Vibrionales</taxon>
        <taxon>Vibrionaceae</taxon>
        <taxon>Photobacterium</taxon>
    </lineage>
</organism>
<dbReference type="EMBL" id="PYMK01000015">
    <property type="protein sequence ID" value="PSU28010.1"/>
    <property type="molecule type" value="Genomic_DNA"/>
</dbReference>
<name>A0A2T3II71_9GAMM</name>
<proteinExistence type="predicted"/>
<evidence type="ECO:0000313" key="2">
    <source>
        <dbReference type="Proteomes" id="UP000240254"/>
    </source>
</evidence>
<dbReference type="RefSeq" id="WP_065166869.1">
    <property type="nucleotide sequence ID" value="NZ_LZEZ01000004.1"/>
</dbReference>
<accession>A0A2T3II71</accession>
<dbReference type="Proteomes" id="UP000240254">
    <property type="component" value="Unassembled WGS sequence"/>
</dbReference>
<comment type="caution">
    <text evidence="1">The sequence shown here is derived from an EMBL/GenBank/DDBJ whole genome shotgun (WGS) entry which is preliminary data.</text>
</comment>
<gene>
    <name evidence="1" type="ORF">CTM88_13955</name>
</gene>
<evidence type="ECO:0000313" key="1">
    <source>
        <dbReference type="EMBL" id="PSU28010.1"/>
    </source>
</evidence>